<evidence type="ECO:0000313" key="9">
    <source>
        <dbReference type="EMBL" id="GAB05230.1"/>
    </source>
</evidence>
<dbReference type="NCBIfam" id="TIGR03920">
    <property type="entry name" value="T7SS_EccD"/>
    <property type="match status" value="1"/>
</dbReference>
<dbReference type="eggNOG" id="ENOG502ZAY5">
    <property type="taxonomic scope" value="Bacteria"/>
</dbReference>
<organism evidence="9 10">
    <name type="scientific">Gordonia amarae NBRC 15530</name>
    <dbReference type="NCBI Taxonomy" id="1075090"/>
    <lineage>
        <taxon>Bacteria</taxon>
        <taxon>Bacillati</taxon>
        <taxon>Actinomycetota</taxon>
        <taxon>Actinomycetes</taxon>
        <taxon>Mycobacteriales</taxon>
        <taxon>Gordoniaceae</taxon>
        <taxon>Gordonia</taxon>
    </lineage>
</organism>
<name>G7GNQ5_9ACTN</name>
<keyword evidence="3" id="KW-1003">Cell membrane</keyword>
<comment type="similarity">
    <text evidence="2">Belongs to the EccD/Snm4 family.</text>
</comment>
<dbReference type="EMBL" id="BAED01000033">
    <property type="protein sequence ID" value="GAB05230.1"/>
    <property type="molecule type" value="Genomic_DNA"/>
</dbReference>
<dbReference type="Pfam" id="PF19053">
    <property type="entry name" value="EccD"/>
    <property type="match status" value="1"/>
</dbReference>
<sequence length="503" mass="49876">MSQAIVPPVDTGSITEPELVRVSVLGGNTQFDVGLPAGVPIATLIPELLVHIRSRDNDLLRGAGSASDDDESASARPHLWTLSMVGGEGLATHLSLSDAGVRDGELLVLQSTQSGSAPPLFDDVIDAVARLSDEQTSQWSATTARHAGYVAVVAASTLTALALLVADGPGTTWPLIVAAAAGAVLIVAGGVVSRIHHDPATSVALLCAALPQAMATGMLIVPGVVGRADLGSGCVVALVTAVVSYRVTGAGALCHSAATTACVIGGSACGGALLTESAPASAGAVTAACGLAVIALAPRLTIVLAKLPLPPVPTAGGVGDLIDHEPAPTIEGIGAVGAMTLPDAGTLERRAALADAYLTGILTGAALVTVAATLVSVSWHSPATAGPIPVTVLLAAVICAVLCLRGRSHGGLAPAAVLIGAGTLAWLGVLAAVLFATGLNPGGVVTAGLVTVVAAAAIGVVAPRHEFSPVLRRGAELGEYALVATIVPLLLWILDLYQVVRNL</sequence>
<dbReference type="InterPro" id="IPR024962">
    <property type="entry name" value="YukD-like"/>
</dbReference>
<feature type="transmembrane region" description="Helical" evidence="7">
    <location>
        <begin position="147"/>
        <end position="166"/>
    </location>
</feature>
<feature type="transmembrane region" description="Helical" evidence="7">
    <location>
        <begin position="442"/>
        <end position="462"/>
    </location>
</feature>
<keyword evidence="10" id="KW-1185">Reference proteome</keyword>
<feature type="transmembrane region" description="Helical" evidence="7">
    <location>
        <begin position="474"/>
        <end position="494"/>
    </location>
</feature>
<evidence type="ECO:0000259" key="8">
    <source>
        <dbReference type="Pfam" id="PF19053"/>
    </source>
</evidence>
<feature type="transmembrane region" description="Helical" evidence="7">
    <location>
        <begin position="385"/>
        <end position="404"/>
    </location>
</feature>
<feature type="transmembrane region" description="Helical" evidence="7">
    <location>
        <begin position="172"/>
        <end position="191"/>
    </location>
</feature>
<evidence type="ECO:0000313" key="10">
    <source>
        <dbReference type="Proteomes" id="UP000006023"/>
    </source>
</evidence>
<evidence type="ECO:0000256" key="7">
    <source>
        <dbReference type="SAM" id="Phobius"/>
    </source>
</evidence>
<proteinExistence type="inferred from homology"/>
<dbReference type="Proteomes" id="UP000006023">
    <property type="component" value="Unassembled WGS sequence"/>
</dbReference>
<dbReference type="InterPro" id="IPR006707">
    <property type="entry name" value="T7SS_EccD"/>
</dbReference>
<accession>G7GNQ5</accession>
<keyword evidence="5 7" id="KW-1133">Transmembrane helix</keyword>
<protein>
    <recommendedName>
        <fullName evidence="8">EccD-like transmembrane domain-containing protein</fullName>
    </recommendedName>
</protein>
<feature type="transmembrane region" description="Helical" evidence="7">
    <location>
        <begin position="356"/>
        <end position="379"/>
    </location>
</feature>
<evidence type="ECO:0000256" key="6">
    <source>
        <dbReference type="ARBA" id="ARBA00023136"/>
    </source>
</evidence>
<evidence type="ECO:0000256" key="2">
    <source>
        <dbReference type="ARBA" id="ARBA00006162"/>
    </source>
</evidence>
<evidence type="ECO:0000256" key="5">
    <source>
        <dbReference type="ARBA" id="ARBA00022989"/>
    </source>
</evidence>
<evidence type="ECO:0000256" key="1">
    <source>
        <dbReference type="ARBA" id="ARBA00004651"/>
    </source>
</evidence>
<dbReference type="AlphaFoldDB" id="G7GNQ5"/>
<comment type="caution">
    <text evidence="9">The sequence shown here is derived from an EMBL/GenBank/DDBJ whole genome shotgun (WGS) entry which is preliminary data.</text>
</comment>
<gene>
    <name evidence="9" type="ORF">GOAMR_33_00680</name>
</gene>
<comment type="subcellular location">
    <subcellularLocation>
        <location evidence="1">Cell membrane</location>
        <topology evidence="1">Multi-pass membrane protein</topology>
    </subcellularLocation>
</comment>
<feature type="transmembrane region" description="Helical" evidence="7">
    <location>
        <begin position="230"/>
        <end position="247"/>
    </location>
</feature>
<dbReference type="Pfam" id="PF08817">
    <property type="entry name" value="YukD"/>
    <property type="match status" value="1"/>
</dbReference>
<evidence type="ECO:0000256" key="3">
    <source>
        <dbReference type="ARBA" id="ARBA00022475"/>
    </source>
</evidence>
<feature type="transmembrane region" description="Helical" evidence="7">
    <location>
        <begin position="203"/>
        <end position="224"/>
    </location>
</feature>
<evidence type="ECO:0000256" key="4">
    <source>
        <dbReference type="ARBA" id="ARBA00022692"/>
    </source>
</evidence>
<feature type="transmembrane region" description="Helical" evidence="7">
    <location>
        <begin position="280"/>
        <end position="297"/>
    </location>
</feature>
<keyword evidence="6 7" id="KW-0472">Membrane</keyword>
<dbReference type="Gene3D" id="3.10.20.90">
    <property type="entry name" value="Phosphatidylinositol 3-kinase Catalytic Subunit, Chain A, domain 1"/>
    <property type="match status" value="1"/>
</dbReference>
<dbReference type="GO" id="GO:0005886">
    <property type="term" value="C:plasma membrane"/>
    <property type="evidence" value="ECO:0007669"/>
    <property type="project" value="UniProtKB-SubCell"/>
</dbReference>
<dbReference type="STRING" id="1075090.GOAMR_33_00680"/>
<feature type="domain" description="EccD-like transmembrane" evidence="8">
    <location>
        <begin position="145"/>
        <end position="503"/>
    </location>
</feature>
<keyword evidence="4 7" id="KW-0812">Transmembrane</keyword>
<feature type="transmembrane region" description="Helical" evidence="7">
    <location>
        <begin position="416"/>
        <end position="436"/>
    </location>
</feature>
<dbReference type="InterPro" id="IPR044049">
    <property type="entry name" value="EccD_transm"/>
</dbReference>
<dbReference type="PIRSF" id="PIRSF017804">
    <property type="entry name" value="Secretion_EccD1"/>
    <property type="match status" value="1"/>
</dbReference>
<reference evidence="9 10" key="1">
    <citation type="submission" date="2011-11" db="EMBL/GenBank/DDBJ databases">
        <title>Whole genome shotgun sequence of Gordonia amarae NBRC 15530.</title>
        <authorList>
            <person name="Takarada H."/>
            <person name="Hosoyama A."/>
            <person name="Tsuchikane K."/>
            <person name="Katsumata H."/>
            <person name="Yamazaki S."/>
            <person name="Fujita N."/>
        </authorList>
    </citation>
    <scope>NUCLEOTIDE SEQUENCE [LARGE SCALE GENOMIC DNA]</scope>
    <source>
        <strain evidence="9 10">NBRC 15530</strain>
    </source>
</reference>
<feature type="transmembrane region" description="Helical" evidence="7">
    <location>
        <begin position="254"/>
        <end position="274"/>
    </location>
</feature>